<keyword evidence="1" id="KW-0472">Membrane</keyword>
<gene>
    <name evidence="3" type="ORF">Ae201684_014399</name>
</gene>
<dbReference type="Pfam" id="PF10785">
    <property type="entry name" value="NADH-u_ox-rdase"/>
    <property type="match status" value="1"/>
</dbReference>
<sequence length="87" mass="9371">MAPHVDPREPKYPVKMKYPSFNDTTDNFNASDYLTIAAFTAVSVAVGFASGKPVRVPAAVTTGILGYAGGYLYAFENSASRLQGYKE</sequence>
<dbReference type="EMBL" id="VJMJ01000193">
    <property type="protein sequence ID" value="KAF0727571.1"/>
    <property type="molecule type" value="Genomic_DNA"/>
</dbReference>
<evidence type="ECO:0000259" key="2">
    <source>
        <dbReference type="Pfam" id="PF10785"/>
    </source>
</evidence>
<dbReference type="InterPro" id="IPR053229">
    <property type="entry name" value="NADH-Q_oxidrdct_subunit"/>
</dbReference>
<dbReference type="AlphaFoldDB" id="A0A6G0WJZ9"/>
<proteinExistence type="predicted"/>
<dbReference type="Proteomes" id="UP000481153">
    <property type="component" value="Unassembled WGS sequence"/>
</dbReference>
<name>A0A6G0WJZ9_9STRA</name>
<keyword evidence="4" id="KW-1185">Reference proteome</keyword>
<feature type="transmembrane region" description="Helical" evidence="1">
    <location>
        <begin position="30"/>
        <end position="49"/>
    </location>
</feature>
<dbReference type="PANTHER" id="PTHR34062">
    <property type="entry name" value="OXIDOREDUCTASE 21 KDA SUBUNIT, PUTATIVE (AFU_ORTHOLOGUE AFUA_4G04750)-RELATED"/>
    <property type="match status" value="1"/>
</dbReference>
<dbReference type="PANTHER" id="PTHR34062:SF1">
    <property type="entry name" value="NADH-UBIQUINONE OXIDOREDUCTASE 21KDA SUBUNIT N-TERMINAL DOMAIN-CONTAINING PROTEIN"/>
    <property type="match status" value="1"/>
</dbReference>
<dbReference type="VEuPathDB" id="FungiDB:AeMF1_009738"/>
<evidence type="ECO:0000313" key="3">
    <source>
        <dbReference type="EMBL" id="KAF0727571.1"/>
    </source>
</evidence>
<organism evidence="3 4">
    <name type="scientific">Aphanomyces euteiches</name>
    <dbReference type="NCBI Taxonomy" id="100861"/>
    <lineage>
        <taxon>Eukaryota</taxon>
        <taxon>Sar</taxon>
        <taxon>Stramenopiles</taxon>
        <taxon>Oomycota</taxon>
        <taxon>Saprolegniomycetes</taxon>
        <taxon>Saprolegniales</taxon>
        <taxon>Verrucalvaceae</taxon>
        <taxon>Aphanomyces</taxon>
    </lineage>
</organism>
<evidence type="ECO:0000256" key="1">
    <source>
        <dbReference type="SAM" id="Phobius"/>
    </source>
</evidence>
<feature type="transmembrane region" description="Helical" evidence="1">
    <location>
        <begin position="56"/>
        <end position="75"/>
    </location>
</feature>
<keyword evidence="1" id="KW-1133">Transmembrane helix</keyword>
<protein>
    <recommendedName>
        <fullName evidence="2">NADH-ubiquinone oxidoreductase 21kDa subunit N-terminal domain-containing protein</fullName>
    </recommendedName>
</protein>
<reference evidence="3 4" key="1">
    <citation type="submission" date="2019-07" db="EMBL/GenBank/DDBJ databases">
        <title>Genomics analysis of Aphanomyces spp. identifies a new class of oomycete effector associated with host adaptation.</title>
        <authorList>
            <person name="Gaulin E."/>
        </authorList>
    </citation>
    <scope>NUCLEOTIDE SEQUENCE [LARGE SCALE GENOMIC DNA]</scope>
    <source>
        <strain evidence="3 4">ATCC 201684</strain>
    </source>
</reference>
<comment type="caution">
    <text evidence="3">The sequence shown here is derived from an EMBL/GenBank/DDBJ whole genome shotgun (WGS) entry which is preliminary data.</text>
</comment>
<feature type="domain" description="NADH-ubiquinone oxidoreductase 21kDa subunit N-terminal" evidence="2">
    <location>
        <begin position="10"/>
        <end position="87"/>
    </location>
</feature>
<dbReference type="InterPro" id="IPR019721">
    <property type="entry name" value="NADH-UbQ_OxRdtase_su21_N"/>
</dbReference>
<accession>A0A6G0WJZ9</accession>
<evidence type="ECO:0000313" key="4">
    <source>
        <dbReference type="Proteomes" id="UP000481153"/>
    </source>
</evidence>
<keyword evidence="1" id="KW-0812">Transmembrane</keyword>